<organism evidence="3 4">
    <name type="scientific">Catenovulum adriaticum</name>
    <dbReference type="NCBI Taxonomy" id="2984846"/>
    <lineage>
        <taxon>Bacteria</taxon>
        <taxon>Pseudomonadati</taxon>
        <taxon>Pseudomonadota</taxon>
        <taxon>Gammaproteobacteria</taxon>
        <taxon>Alteromonadales</taxon>
        <taxon>Alteromonadaceae</taxon>
        <taxon>Catenovulum</taxon>
    </lineage>
</organism>
<keyword evidence="4" id="KW-1185">Reference proteome</keyword>
<dbReference type="Gene3D" id="1.10.10.10">
    <property type="entry name" value="Winged helix-like DNA-binding domain superfamily/Winged helix DNA-binding domain"/>
    <property type="match status" value="2"/>
</dbReference>
<dbReference type="EMBL" id="CP109965">
    <property type="protein sequence ID" value="WAJ71219.1"/>
    <property type="molecule type" value="Genomic_DNA"/>
</dbReference>
<reference evidence="3" key="1">
    <citation type="submission" date="2022-10" db="EMBL/GenBank/DDBJ databases">
        <title>Catenovulum adriacola sp. nov. isolated in the Harbour of Susak.</title>
        <authorList>
            <person name="Schoch T."/>
            <person name="Reich S.J."/>
            <person name="Stoeferle S."/>
            <person name="Flaiz M."/>
            <person name="Kazda M."/>
            <person name="Riedel C.U."/>
            <person name="Duerre P."/>
        </authorList>
    </citation>
    <scope>NUCLEOTIDE SEQUENCE</scope>
    <source>
        <strain evidence="3">TS8</strain>
    </source>
</reference>
<evidence type="ECO:0000256" key="1">
    <source>
        <dbReference type="HAMAP-Rule" id="MF_01584"/>
    </source>
</evidence>
<dbReference type="Proteomes" id="UP001163726">
    <property type="component" value="Chromosome"/>
</dbReference>
<proteinExistence type="inferred from homology"/>
<dbReference type="InterPro" id="IPR036388">
    <property type="entry name" value="WH-like_DNA-bd_sf"/>
</dbReference>
<evidence type="ECO:0000313" key="4">
    <source>
        <dbReference type="Proteomes" id="UP001163726"/>
    </source>
</evidence>
<evidence type="ECO:0000256" key="2">
    <source>
        <dbReference type="SAM" id="Coils"/>
    </source>
</evidence>
<protein>
    <submittedName>
        <fullName evidence="3">DUF480 domain-containing protein</fullName>
    </submittedName>
</protein>
<dbReference type="HAMAP" id="MF_01584">
    <property type="entry name" value="UPF0502"/>
    <property type="match status" value="1"/>
</dbReference>
<dbReference type="InterPro" id="IPR007432">
    <property type="entry name" value="DUF480"/>
</dbReference>
<dbReference type="Pfam" id="PF04337">
    <property type="entry name" value="DUF480"/>
    <property type="match status" value="1"/>
</dbReference>
<name>A0ABY7ANT4_9ALTE</name>
<evidence type="ECO:0000313" key="3">
    <source>
        <dbReference type="EMBL" id="WAJ71219.1"/>
    </source>
</evidence>
<dbReference type="PANTHER" id="PTHR38768">
    <property type="entry name" value="UPF0502 PROTEIN YCEH"/>
    <property type="match status" value="1"/>
</dbReference>
<dbReference type="InterPro" id="IPR036390">
    <property type="entry name" value="WH_DNA-bd_sf"/>
</dbReference>
<feature type="coiled-coil region" evidence="2">
    <location>
        <begin position="187"/>
        <end position="214"/>
    </location>
</feature>
<comment type="similarity">
    <text evidence="1">Belongs to the UPF0502 family.</text>
</comment>
<dbReference type="PANTHER" id="PTHR38768:SF1">
    <property type="entry name" value="UPF0502 PROTEIN YCEH"/>
    <property type="match status" value="1"/>
</dbReference>
<dbReference type="SUPFAM" id="SSF46785">
    <property type="entry name" value="Winged helix' DNA-binding domain"/>
    <property type="match status" value="2"/>
</dbReference>
<sequence length="218" mass="24348">MKLTLSFEQTRVLGVFLEKEITTPDQYPLSINGVTTACNQKSNRDPVVNFNESDVQNIVDELTQLRLVSDTGPSGRVTKYRHRFYGSDFSAFKFTAQQAAILCVLFLRGPQTPGELRTRTNRLADFSDVNQVEACLTELLNDENGPFVVKLAREPGKRESRYAHLFSGDVDLEQAPAPSIDDNGSTHSELESQVKQLSIEVESLKAEIIKIKQAVNID</sequence>
<gene>
    <name evidence="3" type="ORF">OLW01_05310</name>
</gene>
<accession>A0ABY7ANT4</accession>
<dbReference type="RefSeq" id="WP_268075696.1">
    <property type="nucleotide sequence ID" value="NZ_CP109965.1"/>
</dbReference>
<keyword evidence="2" id="KW-0175">Coiled coil</keyword>